<dbReference type="PROSITE" id="PS00356">
    <property type="entry name" value="HTH_LACI_1"/>
    <property type="match status" value="1"/>
</dbReference>
<evidence type="ECO:0000256" key="3">
    <source>
        <dbReference type="ARBA" id="ARBA00023163"/>
    </source>
</evidence>
<dbReference type="Gene3D" id="1.10.260.40">
    <property type="entry name" value="lambda repressor-like DNA-binding domains"/>
    <property type="match status" value="1"/>
</dbReference>
<dbReference type="SMART" id="SM00354">
    <property type="entry name" value="HTH_LACI"/>
    <property type="match status" value="1"/>
</dbReference>
<dbReference type="EMBL" id="JADOTZ010000001">
    <property type="protein sequence ID" value="MBG6084305.1"/>
    <property type="molecule type" value="Genomic_DNA"/>
</dbReference>
<evidence type="ECO:0000259" key="4">
    <source>
        <dbReference type="PROSITE" id="PS50932"/>
    </source>
</evidence>
<organism evidence="5 6">
    <name type="scientific">Zhihengliuella flava</name>
    <dbReference type="NCBI Taxonomy" id="1285193"/>
    <lineage>
        <taxon>Bacteria</taxon>
        <taxon>Bacillati</taxon>
        <taxon>Actinomycetota</taxon>
        <taxon>Actinomycetes</taxon>
        <taxon>Micrococcales</taxon>
        <taxon>Micrococcaceae</taxon>
        <taxon>Zhihengliuella</taxon>
    </lineage>
</organism>
<dbReference type="InterPro" id="IPR001761">
    <property type="entry name" value="Peripla_BP/Lac1_sug-bd_dom"/>
</dbReference>
<evidence type="ECO:0000313" key="5">
    <source>
        <dbReference type="EMBL" id="MBG6084305.1"/>
    </source>
</evidence>
<dbReference type="PANTHER" id="PTHR30146">
    <property type="entry name" value="LACI-RELATED TRANSCRIPTIONAL REPRESSOR"/>
    <property type="match status" value="1"/>
</dbReference>
<accession>A0A931GEN3</accession>
<evidence type="ECO:0000256" key="1">
    <source>
        <dbReference type="ARBA" id="ARBA00023015"/>
    </source>
</evidence>
<dbReference type="InterPro" id="IPR000843">
    <property type="entry name" value="HTH_LacI"/>
</dbReference>
<evidence type="ECO:0000313" key="6">
    <source>
        <dbReference type="Proteomes" id="UP000625033"/>
    </source>
</evidence>
<dbReference type="PROSITE" id="PS50932">
    <property type="entry name" value="HTH_LACI_2"/>
    <property type="match status" value="1"/>
</dbReference>
<comment type="caution">
    <text evidence="5">The sequence shown here is derived from an EMBL/GenBank/DDBJ whole genome shotgun (WGS) entry which is preliminary data.</text>
</comment>
<feature type="domain" description="HTH lacI-type" evidence="4">
    <location>
        <begin position="3"/>
        <end position="58"/>
    </location>
</feature>
<dbReference type="Proteomes" id="UP000625033">
    <property type="component" value="Unassembled WGS sequence"/>
</dbReference>
<dbReference type="InterPro" id="IPR028082">
    <property type="entry name" value="Peripla_BP_I"/>
</dbReference>
<dbReference type="SUPFAM" id="SSF47413">
    <property type="entry name" value="lambda repressor-like DNA-binding domains"/>
    <property type="match status" value="1"/>
</dbReference>
<dbReference type="PANTHER" id="PTHR30146:SF109">
    <property type="entry name" value="HTH-TYPE TRANSCRIPTIONAL REGULATOR GALS"/>
    <property type="match status" value="1"/>
</dbReference>
<keyword evidence="3" id="KW-0804">Transcription</keyword>
<dbReference type="GO" id="GO:0003700">
    <property type="term" value="F:DNA-binding transcription factor activity"/>
    <property type="evidence" value="ECO:0007669"/>
    <property type="project" value="TreeGrafter"/>
</dbReference>
<gene>
    <name evidence="5" type="ORF">IW252_001072</name>
</gene>
<dbReference type="InterPro" id="IPR010982">
    <property type="entry name" value="Lambda_DNA-bd_dom_sf"/>
</dbReference>
<dbReference type="CDD" id="cd01392">
    <property type="entry name" value="HTH_LacI"/>
    <property type="match status" value="1"/>
</dbReference>
<dbReference type="GO" id="GO:0000976">
    <property type="term" value="F:transcription cis-regulatory region binding"/>
    <property type="evidence" value="ECO:0007669"/>
    <property type="project" value="TreeGrafter"/>
</dbReference>
<dbReference type="RefSeq" id="WP_231365915.1">
    <property type="nucleotide sequence ID" value="NZ_JADOTZ010000001.1"/>
</dbReference>
<reference evidence="5" key="1">
    <citation type="submission" date="2020-11" db="EMBL/GenBank/DDBJ databases">
        <title>Sequencing the genomes of 1000 actinobacteria strains.</title>
        <authorList>
            <person name="Klenk H.-P."/>
        </authorList>
    </citation>
    <scope>NUCLEOTIDE SEQUENCE</scope>
    <source>
        <strain evidence="5">DSM 26152</strain>
    </source>
</reference>
<dbReference type="CDD" id="cd06267">
    <property type="entry name" value="PBP1_LacI_sugar_binding-like"/>
    <property type="match status" value="1"/>
</dbReference>
<protein>
    <submittedName>
        <fullName evidence="5">LacI family transcriptional regulator</fullName>
    </submittedName>
</protein>
<proteinExistence type="predicted"/>
<keyword evidence="6" id="KW-1185">Reference proteome</keyword>
<dbReference type="Pfam" id="PF00532">
    <property type="entry name" value="Peripla_BP_1"/>
    <property type="match status" value="1"/>
</dbReference>
<dbReference type="Gene3D" id="3.40.50.2300">
    <property type="match status" value="2"/>
</dbReference>
<keyword evidence="1" id="KW-0805">Transcription regulation</keyword>
<dbReference type="SUPFAM" id="SSF53822">
    <property type="entry name" value="Periplasmic binding protein-like I"/>
    <property type="match status" value="1"/>
</dbReference>
<name>A0A931GEN3_9MICC</name>
<dbReference type="Pfam" id="PF00356">
    <property type="entry name" value="LacI"/>
    <property type="match status" value="1"/>
</dbReference>
<sequence>MAVRLAEVAAEAGVSAATASRVLNGSSRRPAEEIAERVRAAAERLGYYPNAQAQALARSSASLVGLIVHDIADPYFSTIARGVQERLSGSGIQVMLASTGRDSALELEAVRSFMSHRTDAILLAGSRGLSDDEELVVALERYQGSGGRVVMIGQPLDLAGGIHLDNRGAAAALAAELLAAGHRRFAVLAGDPALITAAERVAGFVERLAEEGIEPLLVSEGVFTRDGGHDDMSRLLEAGALDLDSGQVCVFCANDVMALGAMTAIREHGLAVPSDVAVAGFDDIPTLGDMVPSVTTVRLPLEEIGRQAADFVLSEVDETYRESVRGEPVLRESTAVRS</sequence>
<evidence type="ECO:0000256" key="2">
    <source>
        <dbReference type="ARBA" id="ARBA00023125"/>
    </source>
</evidence>
<keyword evidence="2" id="KW-0238">DNA-binding</keyword>
<dbReference type="AlphaFoldDB" id="A0A931GEN3"/>